<accession>H6Q4Y4</accession>
<evidence type="ECO:0000256" key="13">
    <source>
        <dbReference type="PIRNR" id="PIRNR001365"/>
    </source>
</evidence>
<evidence type="ECO:0000256" key="10">
    <source>
        <dbReference type="ARBA" id="ARBA00023270"/>
    </source>
</evidence>
<keyword evidence="17" id="KW-1185">Reference proteome</keyword>
<evidence type="ECO:0000256" key="4">
    <source>
        <dbReference type="ARBA" id="ARBA00012086"/>
    </source>
</evidence>
<evidence type="ECO:0000256" key="3">
    <source>
        <dbReference type="ARBA" id="ARBA00007592"/>
    </source>
</evidence>
<dbReference type="GO" id="GO:0009089">
    <property type="term" value="P:lysine biosynthetic process via diaminopimelate"/>
    <property type="evidence" value="ECO:0007669"/>
    <property type="project" value="UniProtKB-UniRule"/>
</dbReference>
<dbReference type="HAMAP" id="MF_00418">
    <property type="entry name" value="DapA"/>
    <property type="match status" value="1"/>
</dbReference>
<comment type="subcellular location">
    <subcellularLocation>
        <location evidence="12">Cytoplasm</location>
    </subcellularLocation>
</comment>
<dbReference type="GO" id="GO:0019877">
    <property type="term" value="P:diaminopimelate biosynthetic process"/>
    <property type="evidence" value="ECO:0007669"/>
    <property type="project" value="UniProtKB-UniRule"/>
</dbReference>
<dbReference type="HOGENOM" id="CLU_049343_7_0_6"/>
<evidence type="ECO:0000256" key="6">
    <source>
        <dbReference type="ARBA" id="ARBA00022605"/>
    </source>
</evidence>
<keyword evidence="5 12" id="KW-0963">Cytoplasm</keyword>
<dbReference type="RefSeq" id="WP_014354206.1">
    <property type="nucleotide sequence ID" value="NC_016893.1"/>
</dbReference>
<dbReference type="Gene3D" id="3.20.20.70">
    <property type="entry name" value="Aldolase class I"/>
    <property type="match status" value="1"/>
</dbReference>
<dbReference type="NCBIfam" id="TIGR00674">
    <property type="entry name" value="dapA"/>
    <property type="match status" value="1"/>
</dbReference>
<dbReference type="GO" id="GO:0008840">
    <property type="term" value="F:4-hydroxy-tetrahydrodipicolinate synthase activity"/>
    <property type="evidence" value="ECO:0007669"/>
    <property type="project" value="UniProtKB-UniRule"/>
</dbReference>
<dbReference type="STRING" id="1142511.WIGMOR_0437"/>
<feature type="binding site" evidence="12 15">
    <location>
        <position position="203"/>
    </location>
    <ligand>
        <name>pyruvate</name>
        <dbReference type="ChEBI" id="CHEBI:15361"/>
    </ligand>
</feature>
<dbReference type="PANTHER" id="PTHR12128">
    <property type="entry name" value="DIHYDRODIPICOLINATE SYNTHASE"/>
    <property type="match status" value="1"/>
</dbReference>
<dbReference type="SMART" id="SM01130">
    <property type="entry name" value="DHDPS"/>
    <property type="match status" value="1"/>
</dbReference>
<comment type="function">
    <text evidence="1 12">Catalyzes the condensation of (S)-aspartate-beta-semialdehyde [(S)-ASA] and pyruvate to 4-hydroxy-tetrahydrodipicolinate (HTPA).</text>
</comment>
<evidence type="ECO:0000256" key="7">
    <source>
        <dbReference type="ARBA" id="ARBA00022915"/>
    </source>
</evidence>
<feature type="active site" description="Proton donor/acceptor" evidence="12 14">
    <location>
        <position position="133"/>
    </location>
</feature>
<evidence type="ECO:0000313" key="16">
    <source>
        <dbReference type="EMBL" id="AFA41267.1"/>
    </source>
</evidence>
<dbReference type="Pfam" id="PF00701">
    <property type="entry name" value="DHDPS"/>
    <property type="match status" value="1"/>
</dbReference>
<evidence type="ECO:0000256" key="1">
    <source>
        <dbReference type="ARBA" id="ARBA00003294"/>
    </source>
</evidence>
<dbReference type="EMBL" id="CP003315">
    <property type="protein sequence ID" value="AFA41267.1"/>
    <property type="molecule type" value="Genomic_DNA"/>
</dbReference>
<feature type="active site" description="Schiff-base intermediate with substrate" evidence="12 14">
    <location>
        <position position="161"/>
    </location>
</feature>
<dbReference type="CDD" id="cd00950">
    <property type="entry name" value="DHDPS"/>
    <property type="match status" value="1"/>
</dbReference>
<dbReference type="PIRSF" id="PIRSF001365">
    <property type="entry name" value="DHDPS"/>
    <property type="match status" value="1"/>
</dbReference>
<comment type="subunit">
    <text evidence="12">Homotetramer; dimer of dimers.</text>
</comment>
<comment type="similarity">
    <text evidence="3 12 13">Belongs to the DapA family.</text>
</comment>
<dbReference type="AlphaFoldDB" id="H6Q4Y4"/>
<evidence type="ECO:0000256" key="15">
    <source>
        <dbReference type="PIRSR" id="PIRSR001365-2"/>
    </source>
</evidence>
<feature type="binding site" evidence="12 15">
    <location>
        <position position="45"/>
    </location>
    <ligand>
        <name>pyruvate</name>
        <dbReference type="ChEBI" id="CHEBI:15361"/>
    </ligand>
</feature>
<evidence type="ECO:0000256" key="5">
    <source>
        <dbReference type="ARBA" id="ARBA00022490"/>
    </source>
</evidence>
<evidence type="ECO:0000256" key="2">
    <source>
        <dbReference type="ARBA" id="ARBA00005120"/>
    </source>
</evidence>
<dbReference type="Proteomes" id="UP000009061">
    <property type="component" value="Chromosome"/>
</dbReference>
<dbReference type="InterPro" id="IPR002220">
    <property type="entry name" value="DapA-like"/>
</dbReference>
<dbReference type="InterPro" id="IPR020625">
    <property type="entry name" value="Schiff_base-form_aldolases_AS"/>
</dbReference>
<sequence length="299" mass="34002">MFSGSIVALITPMLNSGKIDFFSLKKLLIYHMHSKTSAILILSTTGEGYSLNFREKCKMLTYVLDFCAKKIPIIMGIGSSSLQAILKQISFYNQTSISGYLISTPYYSCPNQVGLYQYFKKISEFTNIPQIIYNIPRRTGCDILPETIAKLSKITNIVGVKESSGDLSRIKKIKFLSNNHFSILCGDDINIVDFMKLGGCGVISMAANILAKESDQLCFLMYNKHYYQAEKIYRKFYQLYSALTIAPNPAPIKWACKFLGLIKTYKSRLPIINIDKKNMYFLKKILNNTNISYQEINNF</sequence>
<dbReference type="PROSITE" id="PS00666">
    <property type="entry name" value="DHDPS_2"/>
    <property type="match status" value="1"/>
</dbReference>
<dbReference type="SUPFAM" id="SSF51569">
    <property type="entry name" value="Aldolase"/>
    <property type="match status" value="1"/>
</dbReference>
<dbReference type="InterPro" id="IPR013785">
    <property type="entry name" value="Aldolase_TIM"/>
</dbReference>
<comment type="catalytic activity">
    <reaction evidence="11 12">
        <text>L-aspartate 4-semialdehyde + pyruvate = (2S,4S)-4-hydroxy-2,3,4,5-tetrahydrodipicolinate + H2O + H(+)</text>
        <dbReference type="Rhea" id="RHEA:34171"/>
        <dbReference type="ChEBI" id="CHEBI:15361"/>
        <dbReference type="ChEBI" id="CHEBI:15377"/>
        <dbReference type="ChEBI" id="CHEBI:15378"/>
        <dbReference type="ChEBI" id="CHEBI:67139"/>
        <dbReference type="ChEBI" id="CHEBI:537519"/>
        <dbReference type="EC" id="4.3.3.7"/>
    </reaction>
</comment>
<organism evidence="16 17">
    <name type="scientific">Wigglesworthia glossinidia endosymbiont of Glossina morsitans morsitans</name>
    <name type="common">Yale colony</name>
    <dbReference type="NCBI Taxonomy" id="1142511"/>
    <lineage>
        <taxon>Bacteria</taxon>
        <taxon>Pseudomonadati</taxon>
        <taxon>Pseudomonadota</taxon>
        <taxon>Gammaproteobacteria</taxon>
        <taxon>Enterobacterales</taxon>
        <taxon>Erwiniaceae</taxon>
        <taxon>Wigglesworthia</taxon>
    </lineage>
</organism>
<dbReference type="InterPro" id="IPR005263">
    <property type="entry name" value="DapA"/>
</dbReference>
<comment type="caution">
    <text evidence="12">Was originally thought to be a dihydrodipicolinate synthase (DHDPS), catalyzing the condensation of (S)-aspartate-beta-semialdehyde [(S)-ASA] and pyruvate to dihydrodipicolinate (DHDP). However, it was shown in E.coli that the product of the enzymatic reaction is not dihydrodipicolinate but in fact (4S)-4-hydroxy-2,3,4,5-tetrahydro-(2S)-dipicolinic acid (HTPA), and that the consecutive dehydration reaction leading to DHDP is not spontaneous but catalyzed by DapB.</text>
</comment>
<protein>
    <recommendedName>
        <fullName evidence="4 12">4-hydroxy-tetrahydrodipicolinate synthase</fullName>
        <shortName evidence="12">HTPA synthase</shortName>
        <ecNumber evidence="4 12">4.3.3.7</ecNumber>
    </recommendedName>
</protein>
<dbReference type="PANTHER" id="PTHR12128:SF66">
    <property type="entry name" value="4-HYDROXY-2-OXOGLUTARATE ALDOLASE, MITOCHONDRIAL"/>
    <property type="match status" value="1"/>
</dbReference>
<dbReference type="KEGG" id="wgl:WIGMOR_0437"/>
<gene>
    <name evidence="12 16" type="primary">dapA</name>
    <name evidence="16" type="ORF">WIGMOR_0437</name>
</gene>
<keyword evidence="9 12" id="KW-0456">Lyase</keyword>
<evidence type="ECO:0000256" key="11">
    <source>
        <dbReference type="ARBA" id="ARBA00047836"/>
    </source>
</evidence>
<keyword evidence="7 12" id="KW-0220">Diaminopimelate biosynthesis</keyword>
<dbReference type="OrthoDB" id="9782828at2"/>
<name>H6Q4Y4_WIGGL</name>
<keyword evidence="8 12" id="KW-0457">Lysine biosynthesis</keyword>
<dbReference type="GO" id="GO:0005829">
    <property type="term" value="C:cytosol"/>
    <property type="evidence" value="ECO:0007669"/>
    <property type="project" value="TreeGrafter"/>
</dbReference>
<dbReference type="PRINTS" id="PR00146">
    <property type="entry name" value="DHPICSNTHASE"/>
</dbReference>
<evidence type="ECO:0000313" key="17">
    <source>
        <dbReference type="Proteomes" id="UP000009061"/>
    </source>
</evidence>
<proteinExistence type="inferred from homology"/>
<dbReference type="eggNOG" id="COG0329">
    <property type="taxonomic scope" value="Bacteria"/>
</dbReference>
<feature type="site" description="Part of a proton relay during catalysis" evidence="12">
    <location>
        <position position="44"/>
    </location>
</feature>
<evidence type="ECO:0000256" key="8">
    <source>
        <dbReference type="ARBA" id="ARBA00023154"/>
    </source>
</evidence>
<dbReference type="UniPathway" id="UPA00034">
    <property type="reaction ID" value="UER00017"/>
</dbReference>
<evidence type="ECO:0000256" key="14">
    <source>
        <dbReference type="PIRSR" id="PIRSR001365-1"/>
    </source>
</evidence>
<dbReference type="EC" id="4.3.3.7" evidence="4 12"/>
<evidence type="ECO:0000256" key="9">
    <source>
        <dbReference type="ARBA" id="ARBA00023239"/>
    </source>
</evidence>
<keyword evidence="10 12" id="KW-0704">Schiff base</keyword>
<comment type="pathway">
    <text evidence="2 12">Amino-acid biosynthesis; L-lysine biosynthesis via DAP pathway; (S)-tetrahydrodipicolinate from L-aspartate: step 3/4.</text>
</comment>
<keyword evidence="6 12" id="KW-0028">Amino-acid biosynthesis</keyword>
<feature type="site" description="Part of a proton relay during catalysis" evidence="12">
    <location>
        <position position="107"/>
    </location>
</feature>
<reference evidence="16 17" key="1">
    <citation type="journal article" date="2012" name="MBio">
        <title>Insight into the transmission biology and species-specific functional capabilities of tsetse (Diptera: glossinidae) obligate symbiont wigglesworthia.</title>
        <authorList>
            <person name="Rio R.V."/>
            <person name="Symula R.E."/>
            <person name="Wang J."/>
            <person name="Lohs C."/>
            <person name="Wu Y.N."/>
            <person name="Snyder A.K."/>
            <person name="Bjornson R.D."/>
            <person name="Oshima K."/>
            <person name="Biehl B.S."/>
            <person name="Perna N.T."/>
            <person name="Hattori M."/>
            <person name="Aksoy S."/>
        </authorList>
    </citation>
    <scope>NUCLEOTIDE SEQUENCE [LARGE SCALE GENOMIC DNA]</scope>
    <source>
        <strain evidence="16">WGM</strain>
    </source>
</reference>
<evidence type="ECO:0000256" key="12">
    <source>
        <dbReference type="HAMAP-Rule" id="MF_00418"/>
    </source>
</evidence>